<comment type="caution">
    <text evidence="1">The sequence shown here is derived from an EMBL/GenBank/DDBJ whole genome shotgun (WGS) entry which is preliminary data.</text>
</comment>
<keyword evidence="2" id="KW-1185">Reference proteome</keyword>
<proteinExistence type="predicted"/>
<dbReference type="Proteomes" id="UP001430953">
    <property type="component" value="Unassembled WGS sequence"/>
</dbReference>
<evidence type="ECO:0000313" key="2">
    <source>
        <dbReference type="Proteomes" id="UP001430953"/>
    </source>
</evidence>
<protein>
    <submittedName>
        <fullName evidence="1">Uncharacterized protein</fullName>
    </submittedName>
</protein>
<gene>
    <name evidence="1" type="ORF">PUN28_005856</name>
</gene>
<dbReference type="EMBL" id="JADYXP020000005">
    <property type="protein sequence ID" value="KAL0123621.1"/>
    <property type="molecule type" value="Genomic_DNA"/>
</dbReference>
<reference evidence="1 2" key="1">
    <citation type="submission" date="2023-03" db="EMBL/GenBank/DDBJ databases">
        <title>High recombination rates correlate with genetic variation in Cardiocondyla obscurior ants.</title>
        <authorList>
            <person name="Errbii M."/>
        </authorList>
    </citation>
    <scope>NUCLEOTIDE SEQUENCE [LARGE SCALE GENOMIC DNA]</scope>
    <source>
        <strain evidence="1">Alpha-2009</strain>
        <tissue evidence="1">Whole body</tissue>
    </source>
</reference>
<name>A0AAW2G5U6_9HYME</name>
<accession>A0AAW2G5U6</accession>
<sequence length="188" mass="22265">MTRRFLFLFSGLARDFRANRKNSSARSWFSRARGTRPFHVMRQSSRRRRHVRLISPMTNTSNVFIVPRTPSSRKLERKNLIARLCAVYVLYLSDRREEALAVLRDLCTRAEIEFRVDSLPEFRRVSFDVFAEHSAVQSHIGIHNGQESKYRSFLKNSARALLHSALRYIENIVERREREREIGKARRD</sequence>
<evidence type="ECO:0000313" key="1">
    <source>
        <dbReference type="EMBL" id="KAL0123621.1"/>
    </source>
</evidence>
<organism evidence="1 2">
    <name type="scientific">Cardiocondyla obscurior</name>
    <dbReference type="NCBI Taxonomy" id="286306"/>
    <lineage>
        <taxon>Eukaryota</taxon>
        <taxon>Metazoa</taxon>
        <taxon>Ecdysozoa</taxon>
        <taxon>Arthropoda</taxon>
        <taxon>Hexapoda</taxon>
        <taxon>Insecta</taxon>
        <taxon>Pterygota</taxon>
        <taxon>Neoptera</taxon>
        <taxon>Endopterygota</taxon>
        <taxon>Hymenoptera</taxon>
        <taxon>Apocrita</taxon>
        <taxon>Aculeata</taxon>
        <taxon>Formicoidea</taxon>
        <taxon>Formicidae</taxon>
        <taxon>Myrmicinae</taxon>
        <taxon>Cardiocondyla</taxon>
    </lineage>
</organism>
<dbReference type="AlphaFoldDB" id="A0AAW2G5U6"/>